<reference evidence="2 3" key="1">
    <citation type="submission" date="2020-07" db="EMBL/GenBank/DDBJ databases">
        <title>Sequencing the genomes of 1000 actinobacteria strains.</title>
        <authorList>
            <person name="Klenk H.-P."/>
        </authorList>
    </citation>
    <scope>NUCLEOTIDE SEQUENCE [LARGE SCALE GENOMIC DNA]</scope>
    <source>
        <strain evidence="2 3">DSM 44749</strain>
    </source>
</reference>
<evidence type="ECO:0000256" key="1">
    <source>
        <dbReference type="SAM" id="MobiDB-lite"/>
    </source>
</evidence>
<evidence type="ECO:0000313" key="2">
    <source>
        <dbReference type="EMBL" id="NYG01012.1"/>
    </source>
</evidence>
<name>A0A852W6A1_PSEA5</name>
<feature type="region of interest" description="Disordered" evidence="1">
    <location>
        <begin position="62"/>
        <end position="125"/>
    </location>
</feature>
<evidence type="ECO:0000313" key="3">
    <source>
        <dbReference type="Proteomes" id="UP000549695"/>
    </source>
</evidence>
<sequence length="125" mass="13315">MTARTTTADAVRSALHGLEFPASKDDLAWTAERNGADAATVEALRAVPAEEYYTSIGAVVSATDLREDDPAAQTAGDTDGETREETEQLRRQRRTGHNASGLSESGTDADPVNPIAEELGTNRKK</sequence>
<dbReference type="EMBL" id="JACCCZ010000001">
    <property type="protein sequence ID" value="NYG01012.1"/>
    <property type="molecule type" value="Genomic_DNA"/>
</dbReference>
<feature type="compositionally biased region" description="Polar residues" evidence="1">
    <location>
        <begin position="97"/>
        <end position="106"/>
    </location>
</feature>
<protein>
    <recommendedName>
        <fullName evidence="4">DUF2795 domain-containing protein</fullName>
    </recommendedName>
</protein>
<dbReference type="InterPro" id="IPR021527">
    <property type="entry name" value="DUF2795"/>
</dbReference>
<dbReference type="Proteomes" id="UP000549695">
    <property type="component" value="Unassembled WGS sequence"/>
</dbReference>
<gene>
    <name evidence="2" type="ORF">HDA37_001297</name>
</gene>
<comment type="caution">
    <text evidence="2">The sequence shown here is derived from an EMBL/GenBank/DDBJ whole genome shotgun (WGS) entry which is preliminary data.</text>
</comment>
<dbReference type="Pfam" id="PF11387">
    <property type="entry name" value="DUF2795"/>
    <property type="match status" value="1"/>
</dbReference>
<evidence type="ECO:0008006" key="4">
    <source>
        <dbReference type="Google" id="ProtNLM"/>
    </source>
</evidence>
<keyword evidence="3" id="KW-1185">Reference proteome</keyword>
<feature type="compositionally biased region" description="Basic and acidic residues" evidence="1">
    <location>
        <begin position="80"/>
        <end position="90"/>
    </location>
</feature>
<accession>A0A852W6A1</accession>
<organism evidence="2 3">
    <name type="scientific">Pseudonocardia alni</name>
    <name type="common">Amycolata alni</name>
    <dbReference type="NCBI Taxonomy" id="33907"/>
    <lineage>
        <taxon>Bacteria</taxon>
        <taxon>Bacillati</taxon>
        <taxon>Actinomycetota</taxon>
        <taxon>Actinomycetes</taxon>
        <taxon>Pseudonocardiales</taxon>
        <taxon>Pseudonocardiaceae</taxon>
        <taxon>Pseudonocardia</taxon>
    </lineage>
</organism>
<dbReference type="GeneID" id="98055407"/>
<dbReference type="AlphaFoldDB" id="A0A852W6A1"/>
<proteinExistence type="predicted"/>
<dbReference type="RefSeq" id="WP_083659055.1">
    <property type="nucleotide sequence ID" value="NZ_BAAAJZ010000008.1"/>
</dbReference>